<gene>
    <name evidence="4" type="ORF">BU097_06425</name>
</gene>
<keyword evidence="1" id="KW-0238">DNA-binding</keyword>
<feature type="transmembrane region" description="Helical" evidence="2">
    <location>
        <begin position="84"/>
        <end position="105"/>
    </location>
</feature>
<accession>A0A418IP40</accession>
<dbReference type="PROSITE" id="PS50943">
    <property type="entry name" value="HTH_CROC1"/>
    <property type="match status" value="1"/>
</dbReference>
<evidence type="ECO:0000313" key="5">
    <source>
        <dbReference type="Proteomes" id="UP000285567"/>
    </source>
</evidence>
<evidence type="ECO:0000256" key="1">
    <source>
        <dbReference type="ARBA" id="ARBA00023125"/>
    </source>
</evidence>
<comment type="caution">
    <text evidence="4">The sequence shown here is derived from an EMBL/GenBank/DDBJ whole genome shotgun (WGS) entry which is preliminary data.</text>
</comment>
<feature type="transmembrane region" description="Helical" evidence="2">
    <location>
        <begin position="125"/>
        <end position="148"/>
    </location>
</feature>
<dbReference type="Gene3D" id="1.10.260.40">
    <property type="entry name" value="lambda repressor-like DNA-binding domains"/>
    <property type="match status" value="1"/>
</dbReference>
<dbReference type="Proteomes" id="UP000285567">
    <property type="component" value="Unassembled WGS sequence"/>
</dbReference>
<keyword evidence="2" id="KW-0472">Membrane</keyword>
<dbReference type="PANTHER" id="PTHR46558:SF4">
    <property type="entry name" value="DNA-BIDING PHAGE PROTEIN"/>
    <property type="match status" value="1"/>
</dbReference>
<evidence type="ECO:0000259" key="3">
    <source>
        <dbReference type="PROSITE" id="PS50943"/>
    </source>
</evidence>
<protein>
    <submittedName>
        <fullName evidence="4">Helix-turn-helix domain-containing protein</fullName>
    </submittedName>
</protein>
<dbReference type="Pfam" id="PF01381">
    <property type="entry name" value="HTH_3"/>
    <property type="match status" value="1"/>
</dbReference>
<evidence type="ECO:0000313" key="4">
    <source>
        <dbReference type="EMBL" id="RIN11108.1"/>
    </source>
</evidence>
<dbReference type="PANTHER" id="PTHR46558">
    <property type="entry name" value="TRACRIPTIONAL REGULATORY PROTEIN-RELATED-RELATED"/>
    <property type="match status" value="1"/>
</dbReference>
<evidence type="ECO:0000256" key="2">
    <source>
        <dbReference type="SAM" id="Phobius"/>
    </source>
</evidence>
<dbReference type="InterPro" id="IPR025016">
    <property type="entry name" value="DUF3955"/>
</dbReference>
<reference evidence="4 5" key="1">
    <citation type="journal article" date="2016" name="Front. Microbiol.">
        <title>Comprehensive Phylogenetic Analysis of Bovine Non-aureus Staphylococci Species Based on Whole-Genome Sequencing.</title>
        <authorList>
            <person name="Naushad S."/>
            <person name="Barkema H.W."/>
            <person name="Luby C."/>
            <person name="Condas L.A."/>
            <person name="Nobrega D.B."/>
            <person name="Carson D.A."/>
            <person name="De Buck J."/>
        </authorList>
    </citation>
    <scope>NUCLEOTIDE SEQUENCE [LARGE SCALE GENOMIC DNA]</scope>
    <source>
        <strain evidence="4 5">SNUC 102</strain>
    </source>
</reference>
<organism evidence="4 5">
    <name type="scientific">Staphylococcus xylosus</name>
    <dbReference type="NCBI Taxonomy" id="1288"/>
    <lineage>
        <taxon>Bacteria</taxon>
        <taxon>Bacillati</taxon>
        <taxon>Bacillota</taxon>
        <taxon>Bacilli</taxon>
        <taxon>Bacillales</taxon>
        <taxon>Staphylococcaceae</taxon>
        <taxon>Staphylococcus</taxon>
    </lineage>
</organism>
<dbReference type="InterPro" id="IPR001387">
    <property type="entry name" value="Cro/C1-type_HTH"/>
</dbReference>
<dbReference type="OrthoDB" id="6386941at2"/>
<keyword evidence="2" id="KW-1133">Transmembrane helix</keyword>
<keyword evidence="2" id="KW-0812">Transmembrane</keyword>
<name>A0A418IP40_STAXY</name>
<dbReference type="RefSeq" id="WP_017724027.1">
    <property type="nucleotide sequence ID" value="NZ_CABIWF010000004.1"/>
</dbReference>
<dbReference type="InterPro" id="IPR010982">
    <property type="entry name" value="Lambda_DNA-bd_dom_sf"/>
</dbReference>
<sequence>MDFGNQIKLLRKKIKLTQSQLANELNVSRQTISAWENNRYLPDIEMIVIIAKKFDLSLDDLILGDDAIKNKLVSDGSNIKRIRLSILSLIFILIGILSAFLFLMLPSYVSHDGVLHEPWFLVPLSFFTLVIGLLVGLLNLFLIFFNYFKSSKLIK</sequence>
<feature type="domain" description="HTH cro/C1-type" evidence="3">
    <location>
        <begin position="7"/>
        <end position="61"/>
    </location>
</feature>
<dbReference type="EMBL" id="QXUL01000026">
    <property type="protein sequence ID" value="RIN11108.1"/>
    <property type="molecule type" value="Genomic_DNA"/>
</dbReference>
<keyword evidence="5" id="KW-1185">Reference proteome</keyword>
<proteinExistence type="predicted"/>
<dbReference type="AlphaFoldDB" id="A0A418IP40"/>
<dbReference type="SUPFAM" id="SSF47413">
    <property type="entry name" value="lambda repressor-like DNA-binding domains"/>
    <property type="match status" value="1"/>
</dbReference>
<dbReference type="CDD" id="cd00093">
    <property type="entry name" value="HTH_XRE"/>
    <property type="match status" value="1"/>
</dbReference>
<dbReference type="SMART" id="SM00530">
    <property type="entry name" value="HTH_XRE"/>
    <property type="match status" value="1"/>
</dbReference>
<dbReference type="Pfam" id="PF13127">
    <property type="entry name" value="DUF3955"/>
    <property type="match status" value="1"/>
</dbReference>
<dbReference type="GO" id="GO:0003677">
    <property type="term" value="F:DNA binding"/>
    <property type="evidence" value="ECO:0007669"/>
    <property type="project" value="UniProtKB-KW"/>
</dbReference>